<organism evidence="1 2">
    <name type="scientific">Tessaracoccus lapidicaptus</name>
    <dbReference type="NCBI Taxonomy" id="1427523"/>
    <lineage>
        <taxon>Bacteria</taxon>
        <taxon>Bacillati</taxon>
        <taxon>Actinomycetota</taxon>
        <taxon>Actinomycetes</taxon>
        <taxon>Propionibacteriales</taxon>
        <taxon>Propionibacteriaceae</taxon>
        <taxon>Tessaracoccus</taxon>
    </lineage>
</organism>
<sequence>MARILMAGAPAYGLAMPSLPFVRALVDAGHGVDYVMGEAFRDRVEAAGATLVPFGPREAITRPAQLALQGRRLFRALNASIRRLARHYDAVVAGGLNPEIPDLQRELDRPVIFLSPVFFQNDRVIAHLARISTTLPVPARRLMASTAARRRLTAVLGPLVFGSRPPDILNLLRPMSSTLNISPATRHYQPFAEDFDDLPCYFAGPTTTASAPDPTFPLDRLRAHDGPVVYATLGTVFNRDLDYFRAIITAFADSDALVVVTTGRAESLPQLGELPGNVIARSFVPQTDVLREADLCFTHGGFGSTTDTVLAGVPAVFTPMGADQFFNAHRMEELGAGRVLGKADVTPSGVRRVADALLSGARPAGLATLKESFDQAPGPAGAVREIERVLA</sequence>
<dbReference type="Gene3D" id="3.40.50.2000">
    <property type="entry name" value="Glycogen Phosphorylase B"/>
    <property type="match status" value="2"/>
</dbReference>
<name>A0A1C0AIL3_9ACTN</name>
<dbReference type="InterPro" id="IPR010610">
    <property type="entry name" value="EryCIII-like_C"/>
</dbReference>
<dbReference type="InterPro" id="IPR050271">
    <property type="entry name" value="UDP-glycosyltransferase"/>
</dbReference>
<protein>
    <submittedName>
        <fullName evidence="1">Uncharacterized protein</fullName>
    </submittedName>
</protein>
<dbReference type="InterPro" id="IPR002213">
    <property type="entry name" value="UDP_glucos_trans"/>
</dbReference>
<dbReference type="Proteomes" id="UP000093501">
    <property type="component" value="Unassembled WGS sequence"/>
</dbReference>
<dbReference type="SUPFAM" id="SSF53756">
    <property type="entry name" value="UDP-Glycosyltransferase/glycogen phosphorylase"/>
    <property type="match status" value="1"/>
</dbReference>
<keyword evidence="2" id="KW-1185">Reference proteome</keyword>
<gene>
    <name evidence="1" type="ORF">BCR15_07675</name>
</gene>
<dbReference type="PANTHER" id="PTHR48043">
    <property type="entry name" value="EG:EG0003.4 PROTEIN-RELATED"/>
    <property type="match status" value="1"/>
</dbReference>
<accession>A0A1C0AIL3</accession>
<dbReference type="GO" id="GO:0008194">
    <property type="term" value="F:UDP-glycosyltransferase activity"/>
    <property type="evidence" value="ECO:0007669"/>
    <property type="project" value="InterPro"/>
</dbReference>
<dbReference type="RefSeq" id="WP_068752276.1">
    <property type="nucleotide sequence ID" value="NZ_LR214441.1"/>
</dbReference>
<dbReference type="EMBL" id="MBQD01000024">
    <property type="protein sequence ID" value="OCL31927.1"/>
    <property type="molecule type" value="Genomic_DNA"/>
</dbReference>
<dbReference type="Pfam" id="PF06722">
    <property type="entry name" value="EryCIII-like_C"/>
    <property type="match status" value="1"/>
</dbReference>
<dbReference type="PANTHER" id="PTHR48043:SF145">
    <property type="entry name" value="FI06409P-RELATED"/>
    <property type="match status" value="1"/>
</dbReference>
<dbReference type="GO" id="GO:0016758">
    <property type="term" value="F:hexosyltransferase activity"/>
    <property type="evidence" value="ECO:0007669"/>
    <property type="project" value="UniProtKB-ARBA"/>
</dbReference>
<dbReference type="AlphaFoldDB" id="A0A1C0AIL3"/>
<dbReference type="FunFam" id="3.40.50.2000:FF:000072">
    <property type="entry name" value="Glycosyl transferase"/>
    <property type="match status" value="1"/>
</dbReference>
<dbReference type="CDD" id="cd03784">
    <property type="entry name" value="GT1_Gtf-like"/>
    <property type="match status" value="1"/>
</dbReference>
<comment type="caution">
    <text evidence="1">The sequence shown here is derived from an EMBL/GenBank/DDBJ whole genome shotgun (WGS) entry which is preliminary data.</text>
</comment>
<evidence type="ECO:0000313" key="1">
    <source>
        <dbReference type="EMBL" id="OCL31927.1"/>
    </source>
</evidence>
<evidence type="ECO:0000313" key="2">
    <source>
        <dbReference type="Proteomes" id="UP000093501"/>
    </source>
</evidence>
<reference evidence="2" key="1">
    <citation type="submission" date="2016-07" db="EMBL/GenBank/DDBJ databases">
        <authorList>
            <person name="Florea S."/>
            <person name="Webb J.S."/>
            <person name="Jaromczyk J."/>
            <person name="Schardl C.L."/>
        </authorList>
    </citation>
    <scope>NUCLEOTIDE SEQUENCE [LARGE SCALE GENOMIC DNA]</scope>
    <source>
        <strain evidence="2">IPBSL-7</strain>
    </source>
</reference>
<proteinExistence type="predicted"/>